<organism evidence="1 2">
    <name type="scientific">Trichonephila inaurata madagascariensis</name>
    <dbReference type="NCBI Taxonomy" id="2747483"/>
    <lineage>
        <taxon>Eukaryota</taxon>
        <taxon>Metazoa</taxon>
        <taxon>Ecdysozoa</taxon>
        <taxon>Arthropoda</taxon>
        <taxon>Chelicerata</taxon>
        <taxon>Arachnida</taxon>
        <taxon>Araneae</taxon>
        <taxon>Araneomorphae</taxon>
        <taxon>Entelegynae</taxon>
        <taxon>Araneoidea</taxon>
        <taxon>Nephilidae</taxon>
        <taxon>Trichonephila</taxon>
        <taxon>Trichonephila inaurata</taxon>
    </lineage>
</organism>
<accession>A0A8X6YBN5</accession>
<comment type="caution">
    <text evidence="1">The sequence shown here is derived from an EMBL/GenBank/DDBJ whole genome shotgun (WGS) entry which is preliminary data.</text>
</comment>
<proteinExistence type="predicted"/>
<dbReference type="Proteomes" id="UP000886998">
    <property type="component" value="Unassembled WGS sequence"/>
</dbReference>
<dbReference type="OrthoDB" id="6460964at2759"/>
<sequence>MWVPVCVLGVISGFILFVGFNLTSDKYPDGGCPKMLLRIFSYQMNEYFTPMDDEMVAELCKKPIVQPTEDIPIKDEPTEEIDAVCFRIPKKHSTDKSTYAVKIVGPSSDKVPDLIEPVRTPDEQKTSQTEEIQDTMSYPQLRLTSPSGKIVDIPKRFIAKDLQGPKESNAKEIDERSPDADALVKEIRLNSSAMFTPYISPLFYLSHHTYKPAVIVQNLIRKSDFTDLIRSSFIFRPYIDPFLFPHLNAIDYLTTDEIESRQIVDRSTKNEQVSENLPHSKYCEVLRDYYDCHFQNLQFPNSLCGKEFSLELAHDLMTKLCTEYILKYVNSIRCAKTAVQEDFEYCKIESESLVEKYKKYIGTEVFEADENFESCIKSVFRNKCFSLAIEKKCVTEDFLSHGDLLSKSGAQFHCKNQEEYSRALEAAKFVQMTNRYPYE</sequence>
<evidence type="ECO:0000313" key="1">
    <source>
        <dbReference type="EMBL" id="GFY67757.1"/>
    </source>
</evidence>
<dbReference type="EMBL" id="BMAV01016726">
    <property type="protein sequence ID" value="GFY67757.1"/>
    <property type="molecule type" value="Genomic_DNA"/>
</dbReference>
<gene>
    <name evidence="1" type="primary">NCL1_14663</name>
    <name evidence="1" type="ORF">TNIN_5561</name>
</gene>
<name>A0A8X6YBN5_9ARAC</name>
<reference evidence="1" key="1">
    <citation type="submission" date="2020-08" db="EMBL/GenBank/DDBJ databases">
        <title>Multicomponent nature underlies the extraordinary mechanical properties of spider dragline silk.</title>
        <authorList>
            <person name="Kono N."/>
            <person name="Nakamura H."/>
            <person name="Mori M."/>
            <person name="Yoshida Y."/>
            <person name="Ohtoshi R."/>
            <person name="Malay A.D."/>
            <person name="Moran D.A.P."/>
            <person name="Tomita M."/>
            <person name="Numata K."/>
            <person name="Arakawa K."/>
        </authorList>
    </citation>
    <scope>NUCLEOTIDE SEQUENCE</scope>
</reference>
<keyword evidence="2" id="KW-1185">Reference proteome</keyword>
<dbReference type="AlphaFoldDB" id="A0A8X6YBN5"/>
<evidence type="ECO:0000313" key="2">
    <source>
        <dbReference type="Proteomes" id="UP000886998"/>
    </source>
</evidence>
<protein>
    <submittedName>
        <fullName evidence="1">Uncharacterized protein</fullName>
    </submittedName>
</protein>